<evidence type="ECO:0000256" key="2">
    <source>
        <dbReference type="ARBA" id="ARBA00007069"/>
    </source>
</evidence>
<keyword evidence="7 8" id="KW-0472">Membrane</keyword>
<keyword evidence="5 8" id="KW-0812">Transmembrane</keyword>
<feature type="transmembrane region" description="Helical" evidence="8">
    <location>
        <begin position="184"/>
        <end position="208"/>
    </location>
</feature>
<evidence type="ECO:0000313" key="10">
    <source>
        <dbReference type="EMBL" id="GAA2110071.1"/>
    </source>
</evidence>
<evidence type="ECO:0000313" key="11">
    <source>
        <dbReference type="Proteomes" id="UP001501161"/>
    </source>
</evidence>
<dbReference type="SUPFAM" id="SSF161098">
    <property type="entry name" value="MetI-like"/>
    <property type="match status" value="1"/>
</dbReference>
<evidence type="ECO:0000256" key="6">
    <source>
        <dbReference type="ARBA" id="ARBA00022989"/>
    </source>
</evidence>
<gene>
    <name evidence="10" type="ORF">GCM10009726_25410</name>
</gene>
<evidence type="ECO:0000256" key="3">
    <source>
        <dbReference type="ARBA" id="ARBA00022448"/>
    </source>
</evidence>
<evidence type="ECO:0000256" key="8">
    <source>
        <dbReference type="SAM" id="Phobius"/>
    </source>
</evidence>
<comment type="similarity">
    <text evidence="2">Belongs to the binding-protein-dependent transport system permease family. CysTW subfamily.</text>
</comment>
<dbReference type="CDD" id="cd06261">
    <property type="entry name" value="TM_PBP2"/>
    <property type="match status" value="1"/>
</dbReference>
<feature type="transmembrane region" description="Helical" evidence="8">
    <location>
        <begin position="146"/>
        <end position="163"/>
    </location>
</feature>
<feature type="domain" description="ABC transmembrane type-1" evidence="9">
    <location>
        <begin position="54"/>
        <end position="262"/>
    </location>
</feature>
<sequence>MSGAAPGIVAITVVAGTGMAAVVATSVGLMPLYGKPAPSLDGWRSAAPDLVAGIGESLLIALPATVLAALVGFLLAALMLGGGRAASVVRLACLAVLAVPHLVGATSVSLLLSDGGVAARLAAPAGGDGWPALVGGPWPVATVLELAWKESAFVALVVLAAVAPGHRMRMQVAAGLGARPVQRVLRVLVPTAAPAVGAASLVTLVYAIGSYEVAWLLGRAVPEPLPVLAFRLFGSIELTDRPAAAAAAVTGSALALCVAVPALAALPRLRSLSTGGAP</sequence>
<evidence type="ECO:0000256" key="1">
    <source>
        <dbReference type="ARBA" id="ARBA00004651"/>
    </source>
</evidence>
<evidence type="ECO:0000259" key="9">
    <source>
        <dbReference type="PROSITE" id="PS50928"/>
    </source>
</evidence>
<comment type="caution">
    <text evidence="10">The sequence shown here is derived from an EMBL/GenBank/DDBJ whole genome shotgun (WGS) entry which is preliminary data.</text>
</comment>
<evidence type="ECO:0000256" key="4">
    <source>
        <dbReference type="ARBA" id="ARBA00022475"/>
    </source>
</evidence>
<dbReference type="Proteomes" id="UP001501161">
    <property type="component" value="Unassembled WGS sequence"/>
</dbReference>
<accession>A0ABN2XEJ1</accession>
<dbReference type="PANTHER" id="PTHR42929">
    <property type="entry name" value="INNER MEMBRANE ABC TRANSPORTER PERMEASE PROTEIN YDCU-RELATED-RELATED"/>
    <property type="match status" value="1"/>
</dbReference>
<dbReference type="EMBL" id="BAAAMQ010000012">
    <property type="protein sequence ID" value="GAA2110071.1"/>
    <property type="molecule type" value="Genomic_DNA"/>
</dbReference>
<feature type="transmembrane region" description="Helical" evidence="8">
    <location>
        <begin position="88"/>
        <end position="112"/>
    </location>
</feature>
<evidence type="ECO:0000256" key="7">
    <source>
        <dbReference type="ARBA" id="ARBA00023136"/>
    </source>
</evidence>
<keyword evidence="3" id="KW-0813">Transport</keyword>
<dbReference type="PANTHER" id="PTHR42929:SF1">
    <property type="entry name" value="INNER MEMBRANE ABC TRANSPORTER PERMEASE PROTEIN YDCU-RELATED"/>
    <property type="match status" value="1"/>
</dbReference>
<organism evidence="10 11">
    <name type="scientific">Nocardioides furvisabuli</name>
    <dbReference type="NCBI Taxonomy" id="375542"/>
    <lineage>
        <taxon>Bacteria</taxon>
        <taxon>Bacillati</taxon>
        <taxon>Actinomycetota</taxon>
        <taxon>Actinomycetes</taxon>
        <taxon>Propionibacteriales</taxon>
        <taxon>Nocardioidaceae</taxon>
        <taxon>Nocardioides</taxon>
    </lineage>
</organism>
<dbReference type="Gene3D" id="1.10.3720.10">
    <property type="entry name" value="MetI-like"/>
    <property type="match status" value="1"/>
</dbReference>
<comment type="subcellular location">
    <subcellularLocation>
        <location evidence="1">Cell membrane</location>
        <topology evidence="1">Multi-pass membrane protein</topology>
    </subcellularLocation>
</comment>
<dbReference type="InterPro" id="IPR000515">
    <property type="entry name" value="MetI-like"/>
</dbReference>
<dbReference type="RefSeq" id="WP_231251602.1">
    <property type="nucleotide sequence ID" value="NZ_BAAAMQ010000012.1"/>
</dbReference>
<evidence type="ECO:0000256" key="5">
    <source>
        <dbReference type="ARBA" id="ARBA00022692"/>
    </source>
</evidence>
<protein>
    <submittedName>
        <fullName evidence="10">ABC transporter permease subunit</fullName>
    </submittedName>
</protein>
<keyword evidence="11" id="KW-1185">Reference proteome</keyword>
<feature type="transmembrane region" description="Helical" evidence="8">
    <location>
        <begin position="58"/>
        <end position="81"/>
    </location>
</feature>
<name>A0ABN2XEJ1_9ACTN</name>
<dbReference type="InterPro" id="IPR035906">
    <property type="entry name" value="MetI-like_sf"/>
</dbReference>
<proteinExistence type="inferred from homology"/>
<keyword evidence="6 8" id="KW-1133">Transmembrane helix</keyword>
<feature type="transmembrane region" description="Helical" evidence="8">
    <location>
        <begin position="243"/>
        <end position="266"/>
    </location>
</feature>
<reference evidence="10 11" key="1">
    <citation type="journal article" date="2019" name="Int. J. Syst. Evol. Microbiol.">
        <title>The Global Catalogue of Microorganisms (GCM) 10K type strain sequencing project: providing services to taxonomists for standard genome sequencing and annotation.</title>
        <authorList>
            <consortium name="The Broad Institute Genomics Platform"/>
            <consortium name="The Broad Institute Genome Sequencing Center for Infectious Disease"/>
            <person name="Wu L."/>
            <person name="Ma J."/>
        </authorList>
    </citation>
    <scope>NUCLEOTIDE SEQUENCE [LARGE SCALE GENOMIC DNA]</scope>
    <source>
        <strain evidence="10 11">JCM 13813</strain>
    </source>
</reference>
<keyword evidence="4" id="KW-1003">Cell membrane</keyword>
<dbReference type="PROSITE" id="PS50928">
    <property type="entry name" value="ABC_TM1"/>
    <property type="match status" value="1"/>
</dbReference>